<evidence type="ECO:0000259" key="1">
    <source>
        <dbReference type="Pfam" id="PF03732"/>
    </source>
</evidence>
<name>A0ABM0PK57_PRUMU</name>
<accession>A0ABM0PK57</accession>
<evidence type="ECO:0000313" key="3">
    <source>
        <dbReference type="RefSeq" id="XP_008240776.1"/>
    </source>
</evidence>
<reference evidence="3" key="2">
    <citation type="submission" date="2025-08" db="UniProtKB">
        <authorList>
            <consortium name="RefSeq"/>
        </authorList>
    </citation>
    <scope>IDENTIFICATION</scope>
</reference>
<reference evidence="2" key="1">
    <citation type="journal article" date="2012" name="Nat. Commun.">
        <title>The genome of Prunus mume.</title>
        <authorList>
            <person name="Zhang Q."/>
            <person name="Chen W."/>
            <person name="Sun L."/>
            <person name="Zhao F."/>
            <person name="Huang B."/>
            <person name="Yang W."/>
            <person name="Tao Y."/>
            <person name="Wang J."/>
            <person name="Yuan Z."/>
            <person name="Fan G."/>
            <person name="Xing Z."/>
            <person name="Han C."/>
            <person name="Pan H."/>
            <person name="Zhong X."/>
            <person name="Shi W."/>
            <person name="Liang X."/>
            <person name="Du D."/>
            <person name="Sun F."/>
            <person name="Xu Z."/>
            <person name="Hao R."/>
            <person name="Lv T."/>
            <person name="Lv Y."/>
            <person name="Zheng Z."/>
            <person name="Sun M."/>
            <person name="Luo L."/>
            <person name="Cai M."/>
            <person name="Gao Y."/>
            <person name="Wang J."/>
            <person name="Yin Y."/>
            <person name="Xu X."/>
            <person name="Cheng T."/>
            <person name="Wang J."/>
        </authorList>
    </citation>
    <scope>NUCLEOTIDE SEQUENCE [LARGE SCALE GENOMIC DNA]</scope>
</reference>
<feature type="domain" description="Retrotransposon gag" evidence="1">
    <location>
        <begin position="4"/>
        <end position="93"/>
    </location>
</feature>
<dbReference type="PANTHER" id="PTHR33223">
    <property type="entry name" value="CCHC-TYPE DOMAIN-CONTAINING PROTEIN"/>
    <property type="match status" value="1"/>
</dbReference>
<dbReference type="Proteomes" id="UP000694861">
    <property type="component" value="Linkage group LG8"/>
</dbReference>
<protein>
    <submittedName>
        <fullName evidence="3">Uncharacterized protein LOC103339283</fullName>
    </submittedName>
</protein>
<dbReference type="RefSeq" id="XP_008240776.1">
    <property type="nucleotide sequence ID" value="XM_008242554.1"/>
</dbReference>
<evidence type="ECO:0000313" key="2">
    <source>
        <dbReference type="Proteomes" id="UP000694861"/>
    </source>
</evidence>
<gene>
    <name evidence="3" type="primary">LOC103339283</name>
</gene>
<dbReference type="GeneID" id="103339283"/>
<dbReference type="Pfam" id="PF03732">
    <property type="entry name" value="Retrotrans_gag"/>
    <property type="match status" value="1"/>
</dbReference>
<keyword evidence="2" id="KW-1185">Reference proteome</keyword>
<proteinExistence type="predicted"/>
<dbReference type="PANTHER" id="PTHR33223:SF10">
    <property type="entry name" value="AMINOTRANSFERASE-LIKE PLANT MOBILE DOMAIN-CONTAINING PROTEIN"/>
    <property type="match status" value="1"/>
</dbReference>
<sequence length="431" mass="50256">MPAVPSALTEAALNWFYRLEPEMVDSFDELKQIFLNHFMIQTDRLYSTDDLYTVRQREDEPLREYAEHFSHEYSRCPETVDRAAYDAFKSGLRSLHFWYLVHSSNWRTYDELMKQAIIYAKVEYFNSKSGPLARQEEPTLKNYSAQRQPYTPIERTDGYPATGLMNEQEIIPKLVNRKPNRQDNRDTEKFYQYHQHNNHNTKECISLRKIVEHLIQEGKLDQYIARPPQAPAPKVNRQINMISTISGVPTLAGISNWSRKQYVRATQYPQVFGIEVNRHHKAPRVTWEPITFCEKEEERILYPYYDPMIIRVEDTDFDVEWVLINTESLVNVIFANAFRELGINDGYINLQLTPLLSFSGNLVQPVGSFSLHIAFGISPRRTMRYDHFLIVDCLIAYNIIIGQTTLTGIKAHLSPHMLLMKFPTSFGMGAV</sequence>
<organism evidence="2 3">
    <name type="scientific">Prunus mume</name>
    <name type="common">Japanese apricot</name>
    <name type="synonym">Armeniaca mume</name>
    <dbReference type="NCBI Taxonomy" id="102107"/>
    <lineage>
        <taxon>Eukaryota</taxon>
        <taxon>Viridiplantae</taxon>
        <taxon>Streptophyta</taxon>
        <taxon>Embryophyta</taxon>
        <taxon>Tracheophyta</taxon>
        <taxon>Spermatophyta</taxon>
        <taxon>Magnoliopsida</taxon>
        <taxon>eudicotyledons</taxon>
        <taxon>Gunneridae</taxon>
        <taxon>Pentapetalae</taxon>
        <taxon>rosids</taxon>
        <taxon>fabids</taxon>
        <taxon>Rosales</taxon>
        <taxon>Rosaceae</taxon>
        <taxon>Amygdaloideae</taxon>
        <taxon>Amygdaleae</taxon>
        <taxon>Prunus</taxon>
    </lineage>
</organism>
<dbReference type="InterPro" id="IPR005162">
    <property type="entry name" value="Retrotrans_gag_dom"/>
</dbReference>